<dbReference type="Pfam" id="PF00698">
    <property type="entry name" value="Acyl_transf_1"/>
    <property type="match status" value="1"/>
</dbReference>
<dbReference type="SMART" id="SM00827">
    <property type="entry name" value="PKS_AT"/>
    <property type="match status" value="1"/>
</dbReference>
<dbReference type="NCBIfam" id="TIGR01733">
    <property type="entry name" value="AA-adenyl-dom"/>
    <property type="match status" value="1"/>
</dbReference>
<dbReference type="InterPro" id="IPR020806">
    <property type="entry name" value="PKS_PP-bd"/>
</dbReference>
<dbReference type="CDD" id="cd19532">
    <property type="entry name" value="C_PKS-NRPS"/>
    <property type="match status" value="1"/>
</dbReference>
<dbReference type="CDD" id="cd00833">
    <property type="entry name" value="PKS"/>
    <property type="match status" value="1"/>
</dbReference>
<dbReference type="Proteomes" id="UP000777438">
    <property type="component" value="Unassembled WGS sequence"/>
</dbReference>
<evidence type="ECO:0000256" key="5">
    <source>
        <dbReference type="ARBA" id="ARBA00022603"/>
    </source>
</evidence>
<dbReference type="CDD" id="cd05930">
    <property type="entry name" value="A_NRPS"/>
    <property type="match status" value="1"/>
</dbReference>
<dbReference type="FunFam" id="3.40.47.10:FF:000019">
    <property type="entry name" value="Polyketide synthase type I"/>
    <property type="match status" value="1"/>
</dbReference>
<dbReference type="Pfam" id="PF07993">
    <property type="entry name" value="NAD_binding_4"/>
    <property type="match status" value="1"/>
</dbReference>
<dbReference type="Gene3D" id="3.30.300.30">
    <property type="match status" value="1"/>
</dbReference>
<keyword evidence="4" id="KW-0436">Ligase</keyword>
<evidence type="ECO:0000256" key="8">
    <source>
        <dbReference type="ARBA" id="ARBA00023002"/>
    </source>
</evidence>
<dbReference type="InterPro" id="IPR029063">
    <property type="entry name" value="SAM-dependent_MTases_sf"/>
</dbReference>
<evidence type="ECO:0000256" key="12">
    <source>
        <dbReference type="SAM" id="MobiDB-lite"/>
    </source>
</evidence>
<accession>A0A9P8VVX8</accession>
<dbReference type="SUPFAM" id="SSF52151">
    <property type="entry name" value="FabD/lysophospholipase-like"/>
    <property type="match status" value="1"/>
</dbReference>
<dbReference type="InterPro" id="IPR049552">
    <property type="entry name" value="PKS_DH_N"/>
</dbReference>
<dbReference type="InterPro" id="IPR032821">
    <property type="entry name" value="PKS_assoc"/>
</dbReference>
<gene>
    <name evidence="16" type="ORF">B0T10DRAFT_581969</name>
</gene>
<dbReference type="InterPro" id="IPR014031">
    <property type="entry name" value="Ketoacyl_synth_C"/>
</dbReference>
<evidence type="ECO:0000256" key="10">
    <source>
        <dbReference type="ARBA" id="ARBA00029443"/>
    </source>
</evidence>
<dbReference type="Gene3D" id="3.40.50.720">
    <property type="entry name" value="NAD(P)-binding Rossmann-like Domain"/>
    <property type="match status" value="2"/>
</dbReference>
<dbReference type="InterPro" id="IPR014043">
    <property type="entry name" value="Acyl_transferase_dom"/>
</dbReference>
<dbReference type="PANTHER" id="PTHR43775">
    <property type="entry name" value="FATTY ACID SYNTHASE"/>
    <property type="match status" value="1"/>
</dbReference>
<dbReference type="PROSITE" id="PS00606">
    <property type="entry name" value="KS3_1"/>
    <property type="match status" value="1"/>
</dbReference>
<dbReference type="InterPro" id="IPR042099">
    <property type="entry name" value="ANL_N_sf"/>
</dbReference>
<dbReference type="SUPFAM" id="SSF47336">
    <property type="entry name" value="ACP-like"/>
    <property type="match status" value="2"/>
</dbReference>
<evidence type="ECO:0000259" key="13">
    <source>
        <dbReference type="PROSITE" id="PS50075"/>
    </source>
</evidence>
<dbReference type="Gene3D" id="3.40.366.10">
    <property type="entry name" value="Malonyl-Coenzyme A Acyl Carrier Protein, domain 2"/>
    <property type="match status" value="1"/>
</dbReference>
<dbReference type="PROSITE" id="PS52004">
    <property type="entry name" value="KS3_2"/>
    <property type="match status" value="1"/>
</dbReference>
<dbReference type="SUPFAM" id="SSF56801">
    <property type="entry name" value="Acetyl-CoA synthetase-like"/>
    <property type="match status" value="1"/>
</dbReference>
<comment type="caution">
    <text evidence="16">The sequence shown here is derived from an EMBL/GenBank/DDBJ whole genome shotgun (WGS) entry which is preliminary data.</text>
</comment>
<dbReference type="CDD" id="cd02440">
    <property type="entry name" value="AdoMet_MTases"/>
    <property type="match status" value="1"/>
</dbReference>
<feature type="region of interest" description="C-terminal hotdog fold" evidence="11">
    <location>
        <begin position="1085"/>
        <end position="1239"/>
    </location>
</feature>
<dbReference type="PROSITE" id="PS00455">
    <property type="entry name" value="AMP_BINDING"/>
    <property type="match status" value="1"/>
</dbReference>
<dbReference type="SUPFAM" id="SSF55048">
    <property type="entry name" value="Probable ACP-binding domain of malonyl-CoA ACP transacylase"/>
    <property type="match status" value="1"/>
</dbReference>
<dbReference type="Pfam" id="PF08242">
    <property type="entry name" value="Methyltransf_12"/>
    <property type="match status" value="1"/>
</dbReference>
<dbReference type="GO" id="GO:0006633">
    <property type="term" value="P:fatty acid biosynthetic process"/>
    <property type="evidence" value="ECO:0007669"/>
    <property type="project" value="InterPro"/>
</dbReference>
<evidence type="ECO:0000256" key="9">
    <source>
        <dbReference type="ARBA" id="ARBA00023268"/>
    </source>
</evidence>
<evidence type="ECO:0000259" key="14">
    <source>
        <dbReference type="PROSITE" id="PS52004"/>
    </source>
</evidence>
<feature type="active site" description="Proton acceptor; for dehydratase activity" evidence="11">
    <location>
        <position position="967"/>
    </location>
</feature>
<evidence type="ECO:0000256" key="4">
    <source>
        <dbReference type="ARBA" id="ARBA00022598"/>
    </source>
</evidence>
<dbReference type="Gene3D" id="1.10.1200.10">
    <property type="entry name" value="ACP-like"/>
    <property type="match status" value="2"/>
</dbReference>
<dbReference type="Gene3D" id="3.30.559.30">
    <property type="entry name" value="Nonribosomal peptide synthetase, condensation domain"/>
    <property type="match status" value="1"/>
</dbReference>
<dbReference type="Gene3D" id="3.30.559.10">
    <property type="entry name" value="Chloramphenicol acetyltransferase-like domain"/>
    <property type="match status" value="1"/>
</dbReference>
<dbReference type="InterPro" id="IPR049900">
    <property type="entry name" value="PKS_mFAS_DH"/>
</dbReference>
<dbReference type="InterPro" id="IPR001242">
    <property type="entry name" value="Condensation_dom"/>
</dbReference>
<evidence type="ECO:0000256" key="11">
    <source>
        <dbReference type="PROSITE-ProRule" id="PRU01363"/>
    </source>
</evidence>
<feature type="domain" description="Carrier" evidence="13">
    <location>
        <begin position="3517"/>
        <end position="3599"/>
    </location>
</feature>
<feature type="region of interest" description="N-terminal hotdog fold" evidence="11">
    <location>
        <begin position="935"/>
        <end position="1070"/>
    </location>
</feature>
<dbReference type="SUPFAM" id="SSF53335">
    <property type="entry name" value="S-adenosyl-L-methionine-dependent methyltransferases"/>
    <property type="match status" value="1"/>
</dbReference>
<evidence type="ECO:0000256" key="1">
    <source>
        <dbReference type="ARBA" id="ARBA00004685"/>
    </source>
</evidence>
<dbReference type="Pfam" id="PF21089">
    <property type="entry name" value="PKS_DH_N"/>
    <property type="match status" value="1"/>
</dbReference>
<dbReference type="InterPro" id="IPR020845">
    <property type="entry name" value="AMP-binding_CS"/>
</dbReference>
<dbReference type="GO" id="GO:0032259">
    <property type="term" value="P:methylation"/>
    <property type="evidence" value="ECO:0007669"/>
    <property type="project" value="UniProtKB-KW"/>
</dbReference>
<dbReference type="PROSITE" id="PS50075">
    <property type="entry name" value="CARRIER"/>
    <property type="match status" value="2"/>
</dbReference>
<dbReference type="SUPFAM" id="SSF51735">
    <property type="entry name" value="NAD(P)-binding Rossmann-fold domains"/>
    <property type="match status" value="2"/>
</dbReference>
<feature type="region of interest" description="Disordered" evidence="12">
    <location>
        <begin position="2478"/>
        <end position="2529"/>
    </location>
</feature>
<dbReference type="InterPro" id="IPR013217">
    <property type="entry name" value="Methyltransf_12"/>
</dbReference>
<dbReference type="GO" id="GO:0016874">
    <property type="term" value="F:ligase activity"/>
    <property type="evidence" value="ECO:0007669"/>
    <property type="project" value="UniProtKB-KW"/>
</dbReference>
<keyword evidence="8" id="KW-0560">Oxidoreductase</keyword>
<dbReference type="GO" id="GO:0004312">
    <property type="term" value="F:fatty acid synthase activity"/>
    <property type="evidence" value="ECO:0007669"/>
    <property type="project" value="TreeGrafter"/>
</dbReference>
<dbReference type="Gene3D" id="3.40.50.12780">
    <property type="entry name" value="N-terminal domain of ligase-like"/>
    <property type="match status" value="1"/>
</dbReference>
<dbReference type="Pfam" id="PF00550">
    <property type="entry name" value="PP-binding"/>
    <property type="match status" value="1"/>
</dbReference>
<dbReference type="SUPFAM" id="SSF53901">
    <property type="entry name" value="Thiolase-like"/>
    <property type="match status" value="1"/>
</dbReference>
<dbReference type="GO" id="GO:0016491">
    <property type="term" value="F:oxidoreductase activity"/>
    <property type="evidence" value="ECO:0007669"/>
    <property type="project" value="UniProtKB-KW"/>
</dbReference>
<name>A0A9P8VVX8_9HYPO</name>
<dbReference type="Gene3D" id="3.10.129.110">
    <property type="entry name" value="Polyketide synthase dehydratase"/>
    <property type="match status" value="1"/>
</dbReference>
<dbReference type="InterPro" id="IPR001227">
    <property type="entry name" value="Ac_transferase_dom_sf"/>
</dbReference>
<dbReference type="InterPro" id="IPR020841">
    <property type="entry name" value="PKS_Beta-ketoAc_synthase_dom"/>
</dbReference>
<dbReference type="InterPro" id="IPR036291">
    <property type="entry name" value="NAD(P)-bd_dom_sf"/>
</dbReference>
<dbReference type="Pfam" id="PF16197">
    <property type="entry name" value="KAsynt_C_assoc"/>
    <property type="match status" value="1"/>
</dbReference>
<comment type="pathway">
    <text evidence="1">Mycotoxin biosynthesis.</text>
</comment>
<feature type="compositionally biased region" description="Basic and acidic residues" evidence="12">
    <location>
        <begin position="2519"/>
        <end position="2529"/>
    </location>
</feature>
<feature type="domain" description="Carrier" evidence="13">
    <location>
        <begin position="2395"/>
        <end position="2473"/>
    </location>
</feature>
<dbReference type="InterPro" id="IPR013968">
    <property type="entry name" value="PKS_KR"/>
</dbReference>
<feature type="compositionally biased region" description="Polar residues" evidence="12">
    <location>
        <begin position="2504"/>
        <end position="2518"/>
    </location>
</feature>
<keyword evidence="7" id="KW-0677">Repeat</keyword>
<dbReference type="GO" id="GO:0004315">
    <property type="term" value="F:3-oxoacyl-[acyl-carrier-protein] synthase activity"/>
    <property type="evidence" value="ECO:0007669"/>
    <property type="project" value="InterPro"/>
</dbReference>
<feature type="compositionally biased region" description="Low complexity" evidence="12">
    <location>
        <begin position="2488"/>
        <end position="2503"/>
    </location>
</feature>
<feature type="domain" description="PKS/mFAS DH" evidence="15">
    <location>
        <begin position="935"/>
        <end position="1239"/>
    </location>
</feature>
<dbReference type="InterPro" id="IPR045851">
    <property type="entry name" value="AMP-bd_C_sf"/>
</dbReference>
<dbReference type="InterPro" id="IPR023213">
    <property type="entry name" value="CAT-like_dom_sf"/>
</dbReference>
<dbReference type="OrthoDB" id="329835at2759"/>
<dbReference type="Pfam" id="PF00501">
    <property type="entry name" value="AMP-binding"/>
    <property type="match status" value="1"/>
</dbReference>
<reference evidence="16 17" key="1">
    <citation type="journal article" date="2021" name="Nat. Commun.">
        <title>Genetic determinants of endophytism in the Arabidopsis root mycobiome.</title>
        <authorList>
            <person name="Mesny F."/>
            <person name="Miyauchi S."/>
            <person name="Thiergart T."/>
            <person name="Pickel B."/>
            <person name="Atanasova L."/>
            <person name="Karlsson M."/>
            <person name="Huettel B."/>
            <person name="Barry K.W."/>
            <person name="Haridas S."/>
            <person name="Chen C."/>
            <person name="Bauer D."/>
            <person name="Andreopoulos W."/>
            <person name="Pangilinan J."/>
            <person name="LaButti K."/>
            <person name="Riley R."/>
            <person name="Lipzen A."/>
            <person name="Clum A."/>
            <person name="Drula E."/>
            <person name="Henrissat B."/>
            <person name="Kohler A."/>
            <person name="Grigoriev I.V."/>
            <person name="Martin F.M."/>
            <person name="Hacquard S."/>
        </authorList>
    </citation>
    <scope>NUCLEOTIDE SEQUENCE [LARGE SCALE GENOMIC DNA]</scope>
    <source>
        <strain evidence="16 17">MPI-CAGE-CH-0241</strain>
    </source>
</reference>
<dbReference type="InterPro" id="IPR013120">
    <property type="entry name" value="FAR_NAD-bd"/>
</dbReference>
<dbReference type="InterPro" id="IPR049551">
    <property type="entry name" value="PKS_DH_C"/>
</dbReference>
<dbReference type="EMBL" id="JAGPYM010000027">
    <property type="protein sequence ID" value="KAH6880012.1"/>
    <property type="molecule type" value="Genomic_DNA"/>
</dbReference>
<keyword evidence="5" id="KW-0489">Methyltransferase</keyword>
<dbReference type="InterPro" id="IPR020807">
    <property type="entry name" value="PKS_DH"/>
</dbReference>
<evidence type="ECO:0000256" key="2">
    <source>
        <dbReference type="ARBA" id="ARBA00022450"/>
    </source>
</evidence>
<feature type="domain" description="Ketosynthase family 3 (KS3)" evidence="14">
    <location>
        <begin position="5"/>
        <end position="440"/>
    </location>
</feature>
<keyword evidence="9" id="KW-0511">Multifunctional enzyme</keyword>
<sequence>MVSPNEPIAVVGSSCRFPGGADSPSELWELLRAPRDVLSKIPPTRFDVEKFYHPDHSFPGHSNVKHSYLLANNVAHFDAQFFHIKPVEASALDPQQRLLLETVYEGLESAGLTIEGLRGSNTGVFVGQMFGDYESLQFRDLQSVPMYHGVGTARSIMSNRISYFFDWHGPSFTVDTACSSSLVALHQAVQSLRSGEVQIAVAAGSNLILGPEPFVSESKLKMLSPDGRSKMWDSEANGYARGEGVAAVFLKTLTAALADGDNIQCIIRETGVNQDGRSQGITMPSATAQAALIRETYIKGGLDIMKDRCQYFEAHGTGTPAGDPVEAEAVYTAFFGPDAPNDKNNPSPLYVGSIKTVIGHTESTAGIAGLLKVAQAMKHGYIPPNRLLNHLNPNILPFYGNLKIPQELTAWPEPPTGQARRASVNSFGFGGTNAHAIIESFELPDMGQAASGLGSAPLSPFLFSAQSKRSLAANIKAHLEYMEHHPETGASDLSWTLRKRRSRLPLRISFPASSTEQLQTRLRELVDNFQLEPKSAASSGEELKLLGIFTGQGAQYARMGAELIESSEHIAAMLDELDESLAQLPEEDRPTITLRQELLEQAETSRVGTAAVSQPLCTALQIVLVNLLQLVGIRFATVVGHSSGEIAAAYAAGYLSASDAIRIAYYRGLHAHLASGPNNCKGAMLAVGTSQEDAEEICNDEEFKGRVKVAACNSPESVTLSGDDAAIDEIAVVFEDEGKFVRRLRVDKAYHSHHMFRCSEEYLTSIKGIWTKVPSSSSTCTWVSSVYPERDSKDMANMDASYWIDNMVSPVLFKQAVEKAISLGPFDGAVEVGPHPALRGPVRETLQSLQVELSYTGLLQRKTDAIQSISSALGYLWAQVDKIVIDFDQYESILGGATVHRFIADLPSYKWNHSSEYWHESTLSRNLRQRSHIVHPLLGDLCPASTESQFLWKHVLRPKDLPWVHGHQMQGQTVFPAAGYAVTALESALVVAGDRPIRLVEIEDIAIHQAMVLDNDNEEAGIDVQFSATHVDRNDPDCITAHFLYEGCVTKQGPFELVASGQLRITFGEQSTELLPASDANEPYMIPVLEDSLYSSLKEMGYGYSGPFRALDNIKRKLWKAAGSIAAVKDEQSDFNYTIHPALLDAAFHSIILALSYPRDGQLWSLHMPTRIGRIRVNPSLCGSYWDQHRRVPFVSSAQGISQSGGYQGDAEVHNHDGAHSAIQIEGLKVVPLTQATEDDDKQFFFGMDWVDAEPNADVAGAYVATPEETELAYILERGCCFYLSQLDKQIPDDHPGRADKFNAAYLNFAAHTNELRKKGKHRYAKKEWLNDTLEDIMASTQHISDLPEVKAMHIVGEHMPRAIRGETSMLEHLLMTGLLDEYYAKGLGMQQVTRVLADTVHQIAKRHPNLEIVEVGGGTAGATRMVLERIDREFSSYTFTDISTGFFPNAQSEFTRYQDKMKYAVLDLEQDIQSQGFKKHAYDVVVASLVVHATGSLEQTMRRVRSLLKPGGYLVMSEGTNLDLSRATALFGCLPGWWLGMGEGRDLGPSISDSDWDVLLRKVGFSGVDTMSSTETNFTYPSSVIVSQAVDDWVDFIREPLLAQSSLFASRPVINHLFLVGGSTFRNSRLSDEIQKLIGVFCENMTKVKALEELDHDEIDSSATVVVLQDLDQPVFQDLTEARFESLKNLFGSEKGIIWVTQNRLVDNPYSNMTVGFARSAAWEVPELRYQFVDFEGVSRIDSRVLTDAILRFQALRSNQEQRQRSSLSSVKPEIVIQSDGRQQISRLRPNNAANDRYNSTRRKITKEVKLQSSEVFLSINNNRYALSEQPAAMARSYDKPGETIRLRLSHSSSQAVKTSAGDAFVILGNCTSTGAQYLGLSKSLASIGDMPKANLVPCSVLSNSEAQFLGLVISNLLLPRIVGGLGNKDTLLVHDASEMMANTLRLHVGDLGIKLVCSSSSKKEATARGWLHLDQYGRQDYLKSILPSDLSRVVDFTPIDDNPSQKWTVSRCVPTYTQVFNAWSLFPNIPAHKSTDELDPTATDILSQAATASLSDIASSREESTLLGQISVKDLLGKPICEPLTVVEWNTGTLNVAIEPVKSHFRSDRTYWLVGLTGDMGLSIADWMIQSGARYLVITSRNPKIEESWLQKEEATGAVVRIIANDLTDFDALQQTYKEICQSMPPIAGVAQGAMILRDGPTRDMTLSQMTEVLNPKVQGSLNLDILFQDNPLDFFVLFSSTASVVGHVGQANYCAANMFMHGLALQRRRRGLAASVLDLGAVLGTGYISRELTDEQAKGLLARGFMPVSELDVHYAVSEAINASPLASGVEPEISTAMVRKLATEPNRPHWYSNAIYSYMTLSESETASSHSTGKEGISIGDQLANATSRDEIQTILTDSFINDLRNMLQLGDDYEVTPSIRTDELGLDSLVAVRIRSWFLNHFQVNIPALRIIKGISIQELVDQALESMPRELTPKIADLDQPTETTTTNSSSDTASENQDTPATTYPHSVNSDEATHEKKEEDVSQHITRFGDISYSQSMFYFAHKLLNDKTTMNTAGLVHFRGEIRIPDLKRAIEFIGQRHEILRTCIYERDGKVVQGVMDFSPFALEHRKIYSQQELFEEYESLRKHVYDISRGRTIRFILLSYSPRDHYLLLGYHHIIFDRTSQQGLMADLEQLYNGQQLQLEPVQYLDYSNDQRQQYLSGRWMHMVDFWRQEFKTIPETLPLHRSKISHRRPLERYSSLVKHFHIEMKMAATIRDLARKHRSTPFHLHLAAFKILLYRFLGVPDVSIAIIDNSRTDDNLRFSMGPFLNTIFLRMAASGKQKFSDAIIEARDKSIEALSNPLPLELVLKVIQGNRASTHTPPLGQAFLNYTETDLQQGESFLGCKITTMQQDPSGIPYDISLTVVNNGSDSMDVWVNLQEDLYTATDAAFLAEGYEDLLQELTEAPNLPIGDEWQFRDPALQHALTVGRGSKFESTWPQTLVHHFNEVAQTFISRVALKDAHDESWTYGHLNQRVNAIASELRKNGVQPGSRVALFQHPSVYWAASVLAILKVGAVYVPLDASNPSGRLALIVNDSQPKAILVHEPTKRLTAELNGPPGAAIIDVSQIPSQPTEEVPIIAQPNSPAIILYTSGSTGTPKGVVLQHAALKHEFDHCAATYGLGDRDVVLQQSAWSFDVSVTQIFLALTVGATLYMVPHTMRADAQGIVELIKNEGVTATYATPTEYKSWLRQENQALLKASSWKLALVAGEAVTEPLLQLFRQTAIPNHRLFNVYGPTETTCGSTKLELNYQTKGFYQDCIPVGPPSANEAFYILDSKQRLLPCGQAGEVVIAGVGVALGYLNNDERTRATFLPNPYATDEYIHNGWNTMYRTGDLGYLQQDGTLILQGRIEGDTEVKLNGVRIDLGDVEQTILKASLGALSDAVASLRVRSDGDTKFMVVHVIFSSDNSSLDKNTFLRNLLDNLPLPHMMRPSAIISVEAFPRTISGKADRNAIAALSIPIHVDSAETSALSESEATILGIWEGVLPEELLGLHRGQITGESDFFAVGGNSMLLIELQQKLKDKFNTDVTLFQLFKSSSVRGMAALMGAGDLANNNELDWAAETVLQPELDALTNSHSLQPPATPARVIVLTGSTGFLGQHILRGLLDQPQVDKVICIAIRGLGKKKSLFSRYNGVECYEGDLSLPHLGLSEEAFVNVFGVADAVIHNGADVSHLKHFNSLRASNFQSVQELVKMCLPRKIPIHFVSTTGVALHSQIESLPLASVQDTPPPANGNYGYIATKWASEAYLEKTHAAYGLPVFIHRPSSILRPEADMAGDAIVEDVMEVTLEFSRRLEAVPMAPSIDGTLDLVKPETVISKLVSAVMGQHSATDGVAYVHESGDLELTKATFEAYISEKCGKAVAELPLDEWIARAEAIGMPDSMSNTLRGLGSGEKLYFPKIVKS</sequence>
<dbReference type="SMART" id="SM00826">
    <property type="entry name" value="PKS_DH"/>
    <property type="match status" value="1"/>
</dbReference>
<evidence type="ECO:0000256" key="3">
    <source>
        <dbReference type="ARBA" id="ARBA00022553"/>
    </source>
</evidence>
<evidence type="ECO:0000259" key="15">
    <source>
        <dbReference type="PROSITE" id="PS52019"/>
    </source>
</evidence>
<dbReference type="PROSITE" id="PS00012">
    <property type="entry name" value="PHOSPHOPANTETHEINE"/>
    <property type="match status" value="1"/>
</dbReference>
<dbReference type="Pfam" id="PF08659">
    <property type="entry name" value="KR"/>
    <property type="match status" value="1"/>
</dbReference>
<organism evidence="16 17">
    <name type="scientific">Thelonectria olida</name>
    <dbReference type="NCBI Taxonomy" id="1576542"/>
    <lineage>
        <taxon>Eukaryota</taxon>
        <taxon>Fungi</taxon>
        <taxon>Dikarya</taxon>
        <taxon>Ascomycota</taxon>
        <taxon>Pezizomycotina</taxon>
        <taxon>Sordariomycetes</taxon>
        <taxon>Hypocreomycetidae</taxon>
        <taxon>Hypocreales</taxon>
        <taxon>Nectriaceae</taxon>
        <taxon>Thelonectria</taxon>
    </lineage>
</organism>
<dbReference type="InterPro" id="IPR018201">
    <property type="entry name" value="Ketoacyl_synth_AS"/>
</dbReference>
<dbReference type="InterPro" id="IPR036736">
    <property type="entry name" value="ACP-like_sf"/>
</dbReference>
<comment type="similarity">
    <text evidence="10">In the C-terminal section; belongs to the NRP synthetase family.</text>
</comment>
<dbReference type="InterPro" id="IPR050091">
    <property type="entry name" value="PKS_NRPS_Biosynth_Enz"/>
</dbReference>
<evidence type="ECO:0000256" key="7">
    <source>
        <dbReference type="ARBA" id="ARBA00022737"/>
    </source>
</evidence>
<keyword evidence="3" id="KW-0597">Phosphoprotein</keyword>
<dbReference type="InterPro" id="IPR016035">
    <property type="entry name" value="Acyl_Trfase/lysoPLipase"/>
</dbReference>
<dbReference type="SMART" id="SM00823">
    <property type="entry name" value="PKS_PP"/>
    <property type="match status" value="2"/>
</dbReference>
<dbReference type="SMART" id="SM00822">
    <property type="entry name" value="PKS_KR"/>
    <property type="match status" value="1"/>
</dbReference>
<evidence type="ECO:0000313" key="16">
    <source>
        <dbReference type="EMBL" id="KAH6880012.1"/>
    </source>
</evidence>
<dbReference type="InterPro" id="IPR000873">
    <property type="entry name" value="AMP-dep_synth/lig_dom"/>
</dbReference>
<keyword evidence="2" id="KW-0596">Phosphopantetheine</keyword>
<evidence type="ECO:0000256" key="6">
    <source>
        <dbReference type="ARBA" id="ARBA00022679"/>
    </source>
</evidence>
<protein>
    <submittedName>
        <fullName evidence="16">Beta-ketoacyl synthase domain-containing protein</fullName>
    </submittedName>
</protein>
<evidence type="ECO:0000313" key="17">
    <source>
        <dbReference type="Proteomes" id="UP000777438"/>
    </source>
</evidence>
<dbReference type="GO" id="GO:0009403">
    <property type="term" value="P:toxin biosynthetic process"/>
    <property type="evidence" value="ECO:0007669"/>
    <property type="project" value="UniProtKB-ARBA"/>
</dbReference>
<dbReference type="InterPro" id="IPR016039">
    <property type="entry name" value="Thiolase-like"/>
</dbReference>
<dbReference type="InterPro" id="IPR016036">
    <property type="entry name" value="Malonyl_transacylase_ACP-bd"/>
</dbReference>
<dbReference type="Pfam" id="PF02801">
    <property type="entry name" value="Ketoacyl-synt_C"/>
    <property type="match status" value="1"/>
</dbReference>
<dbReference type="SMART" id="SM00825">
    <property type="entry name" value="PKS_KS"/>
    <property type="match status" value="1"/>
</dbReference>
<dbReference type="InterPro" id="IPR006162">
    <property type="entry name" value="Ppantetheine_attach_site"/>
</dbReference>
<dbReference type="GO" id="GO:0008168">
    <property type="term" value="F:methyltransferase activity"/>
    <property type="evidence" value="ECO:0007669"/>
    <property type="project" value="UniProtKB-KW"/>
</dbReference>
<dbReference type="PROSITE" id="PS52019">
    <property type="entry name" value="PKS_MFAS_DH"/>
    <property type="match status" value="1"/>
</dbReference>
<dbReference type="SUPFAM" id="SSF52777">
    <property type="entry name" value="CoA-dependent acyltransferases"/>
    <property type="match status" value="2"/>
</dbReference>
<dbReference type="PANTHER" id="PTHR43775:SF20">
    <property type="entry name" value="HYBRID PKS-NRPS SYNTHETASE APDA"/>
    <property type="match status" value="1"/>
</dbReference>
<dbReference type="InterPro" id="IPR010071">
    <property type="entry name" value="AA_adenyl_dom"/>
</dbReference>
<keyword evidence="6" id="KW-0808">Transferase</keyword>
<feature type="active site" description="Proton donor; for dehydratase activity" evidence="11">
    <location>
        <position position="1145"/>
    </location>
</feature>
<proteinExistence type="inferred from homology"/>
<dbReference type="GO" id="GO:0031177">
    <property type="term" value="F:phosphopantetheine binding"/>
    <property type="evidence" value="ECO:0007669"/>
    <property type="project" value="InterPro"/>
</dbReference>
<dbReference type="InterPro" id="IPR014030">
    <property type="entry name" value="Ketoacyl_synth_N"/>
</dbReference>
<dbReference type="Gene3D" id="3.40.50.150">
    <property type="entry name" value="Vaccinia Virus protein VP39"/>
    <property type="match status" value="1"/>
</dbReference>
<dbReference type="Gene3D" id="3.40.47.10">
    <property type="match status" value="1"/>
</dbReference>
<dbReference type="Pfam" id="PF00109">
    <property type="entry name" value="ketoacyl-synt"/>
    <property type="match status" value="1"/>
</dbReference>
<dbReference type="InterPro" id="IPR009081">
    <property type="entry name" value="PP-bd_ACP"/>
</dbReference>
<dbReference type="InterPro" id="IPR042104">
    <property type="entry name" value="PKS_dehydratase_sf"/>
</dbReference>
<dbReference type="Pfam" id="PF14765">
    <property type="entry name" value="PS-DH"/>
    <property type="match status" value="1"/>
</dbReference>
<dbReference type="Pfam" id="PF00668">
    <property type="entry name" value="Condensation"/>
    <property type="match status" value="1"/>
</dbReference>
<dbReference type="InterPro" id="IPR057326">
    <property type="entry name" value="KR_dom"/>
</dbReference>
<keyword evidence="17" id="KW-1185">Reference proteome</keyword>